<dbReference type="InterPro" id="IPR011008">
    <property type="entry name" value="Dimeric_a/b-barrel"/>
</dbReference>
<dbReference type="InterPro" id="IPR008000">
    <property type="entry name" value="Rham/fucose_mutarotase"/>
</dbReference>
<name>A0A7K0KHS0_9BACT</name>
<dbReference type="PANTHER" id="PTHR43239">
    <property type="entry name" value="UPF0734 PROTEIN DDB_G0273871/DDB_G0273177"/>
    <property type="match status" value="1"/>
</dbReference>
<dbReference type="EMBL" id="VUNG01000039">
    <property type="protein sequence ID" value="MST85481.1"/>
    <property type="molecule type" value="Genomic_DNA"/>
</dbReference>
<organism evidence="1 2">
    <name type="scientific">Hallella mizrahii</name>
    <dbReference type="NCBI Taxonomy" id="2606637"/>
    <lineage>
        <taxon>Bacteria</taxon>
        <taxon>Pseudomonadati</taxon>
        <taxon>Bacteroidota</taxon>
        <taxon>Bacteroidia</taxon>
        <taxon>Bacteroidales</taxon>
        <taxon>Prevotellaceae</taxon>
        <taxon>Hallella</taxon>
    </lineage>
</organism>
<keyword evidence="2" id="KW-1185">Reference proteome</keyword>
<dbReference type="PANTHER" id="PTHR43239:SF1">
    <property type="entry name" value="UPF0734 PROTEIN DDB_G0273871_DDB_G0273177"/>
    <property type="match status" value="1"/>
</dbReference>
<proteinExistence type="predicted"/>
<comment type="caution">
    <text evidence="1">The sequence shown here is derived from an EMBL/GenBank/DDBJ whole genome shotgun (WGS) entry which is preliminary data.</text>
</comment>
<dbReference type="InterPro" id="IPR052996">
    <property type="entry name" value="Carb_Metab_Mutarotase"/>
</dbReference>
<dbReference type="Gene3D" id="3.30.70.100">
    <property type="match status" value="1"/>
</dbReference>
<evidence type="ECO:0000313" key="2">
    <source>
        <dbReference type="Proteomes" id="UP000438914"/>
    </source>
</evidence>
<dbReference type="SUPFAM" id="SSF54909">
    <property type="entry name" value="Dimeric alpha+beta barrel"/>
    <property type="match status" value="1"/>
</dbReference>
<dbReference type="Proteomes" id="UP000438914">
    <property type="component" value="Unassembled WGS sequence"/>
</dbReference>
<reference evidence="1 2" key="1">
    <citation type="submission" date="2019-08" db="EMBL/GenBank/DDBJ databases">
        <title>In-depth cultivation of the pig gut microbiome towards novel bacterial diversity and tailored functional studies.</title>
        <authorList>
            <person name="Wylensek D."/>
            <person name="Hitch T.C.A."/>
            <person name="Clavel T."/>
        </authorList>
    </citation>
    <scope>NUCLEOTIDE SEQUENCE [LARGE SCALE GENOMIC DNA]</scope>
    <source>
        <strain evidence="1 2">LKV-178-WT-2A</strain>
    </source>
</reference>
<evidence type="ECO:0000313" key="1">
    <source>
        <dbReference type="EMBL" id="MST85481.1"/>
    </source>
</evidence>
<dbReference type="GO" id="GO:0016857">
    <property type="term" value="F:racemase and epimerase activity, acting on carbohydrates and derivatives"/>
    <property type="evidence" value="ECO:0007669"/>
    <property type="project" value="InterPro"/>
</dbReference>
<dbReference type="AlphaFoldDB" id="A0A7K0KHS0"/>
<sequence>MEGYQQQQYGQPVKRYVQTLDLVNDPEAIRTYRWLHSESVHWKEIRDGIRAVGILEMEVYIVGDRLVMIVDAPADFDWDTAMARLATMPRQAEWEETVGKFQRSRPGATSNEKWTMMERIFHLYNDKDTAAQPVNPDNRTY</sequence>
<gene>
    <name evidence="1" type="ORF">FYJ73_12535</name>
</gene>
<accession>A0A7K0KHS0</accession>
<dbReference type="RefSeq" id="WP_154535065.1">
    <property type="nucleotide sequence ID" value="NZ_VUNG01000039.1"/>
</dbReference>
<dbReference type="Pfam" id="PF05336">
    <property type="entry name" value="rhaM"/>
    <property type="match status" value="1"/>
</dbReference>
<protein>
    <submittedName>
        <fullName evidence="1">L-rhamnose mutarotase</fullName>
    </submittedName>
</protein>